<keyword evidence="1" id="KW-0808">Transferase</keyword>
<gene>
    <name evidence="6" type="ORF">PVAG01_08038</name>
</gene>
<dbReference type="GO" id="GO:0016301">
    <property type="term" value="F:kinase activity"/>
    <property type="evidence" value="ECO:0007669"/>
    <property type="project" value="UniProtKB-KW"/>
</dbReference>
<protein>
    <submittedName>
        <fullName evidence="6">Serine threonine-protein kinase</fullName>
    </submittedName>
</protein>
<evidence type="ECO:0000259" key="5">
    <source>
        <dbReference type="PROSITE" id="PS50011"/>
    </source>
</evidence>
<name>A0ABR4PE86_9HELO</name>
<feature type="domain" description="Protein kinase" evidence="5">
    <location>
        <begin position="10"/>
        <end position="319"/>
    </location>
</feature>
<evidence type="ECO:0000256" key="3">
    <source>
        <dbReference type="ARBA" id="ARBA00022777"/>
    </source>
</evidence>
<sequence length="319" mass="35686">MAQVLPPTGIRPVDQYGVNGLSACRTEDKKSLIIYPETYKPQNDPKYEDPSGSAHAWQNQGEAMDQLGWLKKIHEIIGASEPTSHPRVQRLVETQIGTGFPVVEFIDKGDLYSFLRTNPKPVVPSGKGSENPLTLKLRWALNIASALAFLHTKNIVFEGLSPNTIYLRSDLSATLVNLDVAAYKEQTGSDGIADGYRSPDWLEEPLADQPETWITPSQDIYAFGSLLYYLLVEEDPEPWEDEEDMPELEENDLDEIIRKCWVKQFGSMDEVVEAVKDIMAQEGLELSGKDDVVVDASVERFEAAGIFSKMIKRFEESSA</sequence>
<evidence type="ECO:0000256" key="1">
    <source>
        <dbReference type="ARBA" id="ARBA00022679"/>
    </source>
</evidence>
<dbReference type="PROSITE" id="PS50011">
    <property type="entry name" value="PROTEIN_KINASE_DOM"/>
    <property type="match status" value="1"/>
</dbReference>
<dbReference type="EMBL" id="JBFCZG010000006">
    <property type="protein sequence ID" value="KAL3421592.1"/>
    <property type="molecule type" value="Genomic_DNA"/>
</dbReference>
<evidence type="ECO:0000313" key="7">
    <source>
        <dbReference type="Proteomes" id="UP001629113"/>
    </source>
</evidence>
<proteinExistence type="predicted"/>
<comment type="caution">
    <text evidence="6">The sequence shown here is derived from an EMBL/GenBank/DDBJ whole genome shotgun (WGS) entry which is preliminary data.</text>
</comment>
<dbReference type="InterPro" id="IPR011009">
    <property type="entry name" value="Kinase-like_dom_sf"/>
</dbReference>
<keyword evidence="3 6" id="KW-0418">Kinase</keyword>
<dbReference type="Proteomes" id="UP001629113">
    <property type="component" value="Unassembled WGS sequence"/>
</dbReference>
<dbReference type="InterPro" id="IPR000719">
    <property type="entry name" value="Prot_kinase_dom"/>
</dbReference>
<dbReference type="PANTHER" id="PTHR44329:SF288">
    <property type="entry name" value="MITOGEN-ACTIVATED PROTEIN KINASE KINASE KINASE 20"/>
    <property type="match status" value="1"/>
</dbReference>
<keyword evidence="2" id="KW-0547">Nucleotide-binding</keyword>
<dbReference type="SUPFAM" id="SSF56112">
    <property type="entry name" value="Protein kinase-like (PK-like)"/>
    <property type="match status" value="1"/>
</dbReference>
<dbReference type="PANTHER" id="PTHR44329">
    <property type="entry name" value="SERINE/THREONINE-PROTEIN KINASE TNNI3K-RELATED"/>
    <property type="match status" value="1"/>
</dbReference>
<dbReference type="Pfam" id="PF00069">
    <property type="entry name" value="Pkinase"/>
    <property type="match status" value="1"/>
</dbReference>
<keyword evidence="4" id="KW-0067">ATP-binding</keyword>
<organism evidence="6 7">
    <name type="scientific">Phlyctema vagabunda</name>
    <dbReference type="NCBI Taxonomy" id="108571"/>
    <lineage>
        <taxon>Eukaryota</taxon>
        <taxon>Fungi</taxon>
        <taxon>Dikarya</taxon>
        <taxon>Ascomycota</taxon>
        <taxon>Pezizomycotina</taxon>
        <taxon>Leotiomycetes</taxon>
        <taxon>Helotiales</taxon>
        <taxon>Dermateaceae</taxon>
        <taxon>Phlyctema</taxon>
    </lineage>
</organism>
<evidence type="ECO:0000256" key="2">
    <source>
        <dbReference type="ARBA" id="ARBA00022741"/>
    </source>
</evidence>
<accession>A0ABR4PE86</accession>
<dbReference type="Gene3D" id="1.10.510.10">
    <property type="entry name" value="Transferase(Phosphotransferase) domain 1"/>
    <property type="match status" value="1"/>
</dbReference>
<dbReference type="InterPro" id="IPR051681">
    <property type="entry name" value="Ser/Thr_Kinases-Pseudokinases"/>
</dbReference>
<evidence type="ECO:0000256" key="4">
    <source>
        <dbReference type="ARBA" id="ARBA00022840"/>
    </source>
</evidence>
<evidence type="ECO:0000313" key="6">
    <source>
        <dbReference type="EMBL" id="KAL3421592.1"/>
    </source>
</evidence>
<keyword evidence="7" id="KW-1185">Reference proteome</keyword>
<reference evidence="6 7" key="1">
    <citation type="submission" date="2024-06" db="EMBL/GenBank/DDBJ databases">
        <title>Complete genome of Phlyctema vagabunda strain 19-DSS-EL-015.</title>
        <authorList>
            <person name="Fiorenzani C."/>
        </authorList>
    </citation>
    <scope>NUCLEOTIDE SEQUENCE [LARGE SCALE GENOMIC DNA]</scope>
    <source>
        <strain evidence="6 7">19-DSS-EL-015</strain>
    </source>
</reference>